<evidence type="ECO:0000313" key="3">
    <source>
        <dbReference type="Proteomes" id="UP000272428"/>
    </source>
</evidence>
<keyword evidence="3" id="KW-1185">Reference proteome</keyword>
<evidence type="ECO:0000313" key="2">
    <source>
        <dbReference type="EMBL" id="RKS97262.1"/>
    </source>
</evidence>
<dbReference type="Pfam" id="PF20106">
    <property type="entry name" value="DUF6496"/>
    <property type="match status" value="1"/>
</dbReference>
<protein>
    <submittedName>
        <fullName evidence="2">Uncharacterized protein</fullName>
    </submittedName>
</protein>
<feature type="region of interest" description="Disordered" evidence="1">
    <location>
        <begin position="20"/>
        <end position="39"/>
    </location>
</feature>
<dbReference type="InterPro" id="IPR045468">
    <property type="entry name" value="DUF6496"/>
</dbReference>
<gene>
    <name evidence="2" type="ORF">BCF58_1379</name>
</gene>
<dbReference type="RefSeq" id="WP_121461071.1">
    <property type="nucleotide sequence ID" value="NZ_RBXB01000002.1"/>
</dbReference>
<evidence type="ECO:0000256" key="1">
    <source>
        <dbReference type="SAM" id="MobiDB-lite"/>
    </source>
</evidence>
<dbReference type="AlphaFoldDB" id="A0A495SAJ0"/>
<organism evidence="2 3">
    <name type="scientific">Chryseobacterium defluvii</name>
    <dbReference type="NCBI Taxonomy" id="160396"/>
    <lineage>
        <taxon>Bacteria</taxon>
        <taxon>Pseudomonadati</taxon>
        <taxon>Bacteroidota</taxon>
        <taxon>Flavobacteriia</taxon>
        <taxon>Flavobacteriales</taxon>
        <taxon>Weeksellaceae</taxon>
        <taxon>Chryseobacterium group</taxon>
        <taxon>Chryseobacterium</taxon>
    </lineage>
</organism>
<name>A0A495SAJ0_9FLAO</name>
<dbReference type="Proteomes" id="UP000272428">
    <property type="component" value="Unassembled WGS sequence"/>
</dbReference>
<dbReference type="EMBL" id="RBXB01000002">
    <property type="protein sequence ID" value="RKS97262.1"/>
    <property type="molecule type" value="Genomic_DNA"/>
</dbReference>
<accession>A0A495SAJ0</accession>
<sequence>MSKTKYSDKAQDKVEKVMHEFKEGKLKSSSGKKVTSRKQAVAIGISEAREKGLKVPPKKKKD</sequence>
<comment type="caution">
    <text evidence="2">The sequence shown here is derived from an EMBL/GenBank/DDBJ whole genome shotgun (WGS) entry which is preliminary data.</text>
</comment>
<proteinExistence type="predicted"/>
<reference evidence="2 3" key="1">
    <citation type="submission" date="2018-10" db="EMBL/GenBank/DDBJ databases">
        <title>Genomic Encyclopedia of Archaeal and Bacterial Type Strains, Phase II (KMG-II): from individual species to whole genera.</title>
        <authorList>
            <person name="Goeker M."/>
        </authorList>
    </citation>
    <scope>NUCLEOTIDE SEQUENCE [LARGE SCALE GENOMIC DNA]</scope>
    <source>
        <strain evidence="2 3">DSM 14219</strain>
    </source>
</reference>